<comment type="similarity">
    <text evidence="1">Belongs to the short-chain dehydrogenases/reductases (SDR) family.</text>
</comment>
<dbReference type="PANTHER" id="PTHR43477">
    <property type="entry name" value="DIHYDROANTICAPSIN 7-DEHYDROGENASE"/>
    <property type="match status" value="1"/>
</dbReference>
<evidence type="ECO:0000256" key="1">
    <source>
        <dbReference type="ARBA" id="ARBA00006484"/>
    </source>
</evidence>
<keyword evidence="5" id="KW-1185">Reference proteome</keyword>
<protein>
    <recommendedName>
        <fullName evidence="6">Short-subunit dehydrogenase</fullName>
    </recommendedName>
</protein>
<dbReference type="InterPro" id="IPR002347">
    <property type="entry name" value="SDR_fam"/>
</dbReference>
<comment type="caution">
    <text evidence="4">The sequence shown here is derived from an EMBL/GenBank/DDBJ whole genome shotgun (WGS) entry which is preliminary data.</text>
</comment>
<dbReference type="Gene3D" id="3.40.50.720">
    <property type="entry name" value="NAD(P)-binding Rossmann-like Domain"/>
    <property type="match status" value="1"/>
</dbReference>
<dbReference type="OrthoDB" id="9804774at2"/>
<evidence type="ECO:0000313" key="5">
    <source>
        <dbReference type="Proteomes" id="UP000278222"/>
    </source>
</evidence>
<dbReference type="AlphaFoldDB" id="A0A3N1MEW7"/>
<dbReference type="PRINTS" id="PR00081">
    <property type="entry name" value="GDHRDH"/>
</dbReference>
<evidence type="ECO:0008006" key="6">
    <source>
        <dbReference type="Google" id="ProtNLM"/>
    </source>
</evidence>
<evidence type="ECO:0000256" key="3">
    <source>
        <dbReference type="ARBA" id="ARBA00023027"/>
    </source>
</evidence>
<evidence type="ECO:0000256" key="2">
    <source>
        <dbReference type="ARBA" id="ARBA00023002"/>
    </source>
</evidence>
<dbReference type="SUPFAM" id="SSF51735">
    <property type="entry name" value="NAD(P)-binding Rossmann-fold domains"/>
    <property type="match status" value="1"/>
</dbReference>
<dbReference type="RefSeq" id="WP_123688032.1">
    <property type="nucleotide sequence ID" value="NZ_AP019700.1"/>
</dbReference>
<dbReference type="InterPro" id="IPR051122">
    <property type="entry name" value="SDR_DHRS6-like"/>
</dbReference>
<accession>A0A3N1MEW7</accession>
<dbReference type="InterPro" id="IPR036291">
    <property type="entry name" value="NAD(P)-bd_dom_sf"/>
</dbReference>
<dbReference type="EMBL" id="RJKX01000011">
    <property type="protein sequence ID" value="ROQ01250.1"/>
    <property type="molecule type" value="Genomic_DNA"/>
</dbReference>
<sequence>MDLELTGRTAVITGASKGIGRAVAEVLAAEGCNIHLVARNASALAAAADAVRSRHQVTVETHAMDLSARGSAQALAAACGDADILVNNAGAIPGGSLDTVDEARWRAAWDLKVFGYINICRVFHERMKARRAGVIVNVIGLAGERFDYGYIAGSTGNAGLMAFTRALGSYSMEHGVRVLAVNPGAVMTDRIVQLMRTRSEAEHGTPDRWQEYFKHLPTGRPAEPREVADLVAFLGSARASYLSGVVYAVDGGAAARSGSPPA</sequence>
<dbReference type="Pfam" id="PF00106">
    <property type="entry name" value="adh_short"/>
    <property type="match status" value="1"/>
</dbReference>
<evidence type="ECO:0000313" key="4">
    <source>
        <dbReference type="EMBL" id="ROQ01250.1"/>
    </source>
</evidence>
<dbReference type="GO" id="GO:0016491">
    <property type="term" value="F:oxidoreductase activity"/>
    <property type="evidence" value="ECO:0007669"/>
    <property type="project" value="UniProtKB-KW"/>
</dbReference>
<organism evidence="4 5">
    <name type="scientific">Stella humosa</name>
    <dbReference type="NCBI Taxonomy" id="94"/>
    <lineage>
        <taxon>Bacteria</taxon>
        <taxon>Pseudomonadati</taxon>
        <taxon>Pseudomonadota</taxon>
        <taxon>Alphaproteobacteria</taxon>
        <taxon>Rhodospirillales</taxon>
        <taxon>Stellaceae</taxon>
        <taxon>Stella</taxon>
    </lineage>
</organism>
<gene>
    <name evidence="4" type="ORF">EDC65_0428</name>
</gene>
<proteinExistence type="inferred from homology"/>
<name>A0A3N1MEW7_9PROT</name>
<dbReference type="NCBIfam" id="NF004779">
    <property type="entry name" value="PRK06125.1"/>
    <property type="match status" value="1"/>
</dbReference>
<dbReference type="Proteomes" id="UP000278222">
    <property type="component" value="Unassembled WGS sequence"/>
</dbReference>
<keyword evidence="2" id="KW-0560">Oxidoreductase</keyword>
<reference evidence="4 5" key="1">
    <citation type="submission" date="2018-11" db="EMBL/GenBank/DDBJ databases">
        <title>Genomic Encyclopedia of Type Strains, Phase IV (KMG-IV): sequencing the most valuable type-strain genomes for metagenomic binning, comparative biology and taxonomic classification.</title>
        <authorList>
            <person name="Goeker M."/>
        </authorList>
    </citation>
    <scope>NUCLEOTIDE SEQUENCE [LARGE SCALE GENOMIC DNA]</scope>
    <source>
        <strain evidence="4 5">DSM 5900</strain>
    </source>
</reference>
<dbReference type="PANTHER" id="PTHR43477:SF4">
    <property type="entry name" value="DEHYDROGENASE_REDUCTASE SDR FAMILY MEMBER 6"/>
    <property type="match status" value="1"/>
</dbReference>
<keyword evidence="3" id="KW-0520">NAD</keyword>